<dbReference type="AlphaFoldDB" id="A0A1S2LDC2"/>
<evidence type="ECO:0000313" key="4">
    <source>
        <dbReference type="EMBL" id="OIJ10260.1"/>
    </source>
</evidence>
<dbReference type="PANTHER" id="PTHR21666:SF274">
    <property type="entry name" value="STAGE IV SPORULATION PROTEIN FA"/>
    <property type="match status" value="1"/>
</dbReference>
<reference evidence="4 5" key="1">
    <citation type="submission" date="2016-10" db="EMBL/GenBank/DDBJ databases">
        <title>Draft genome sequences of four alkaliphilic bacteria belonging to the Anaerobacillus genus.</title>
        <authorList>
            <person name="Bassil N.M."/>
            <person name="Lloyd J.R."/>
        </authorList>
    </citation>
    <scope>NUCLEOTIDE SEQUENCE [LARGE SCALE GENOMIC DNA]</scope>
    <source>
        <strain evidence="4 5">DSM 15340</strain>
    </source>
</reference>
<evidence type="ECO:0000313" key="5">
    <source>
        <dbReference type="Proteomes" id="UP000180098"/>
    </source>
</evidence>
<dbReference type="SUPFAM" id="SSF51261">
    <property type="entry name" value="Duplicated hybrid motif"/>
    <property type="match status" value="1"/>
</dbReference>
<dbReference type="PANTHER" id="PTHR21666">
    <property type="entry name" value="PEPTIDASE-RELATED"/>
    <property type="match status" value="1"/>
</dbReference>
<proteinExistence type="predicted"/>
<evidence type="ECO:0000259" key="3">
    <source>
        <dbReference type="Pfam" id="PF01551"/>
    </source>
</evidence>
<evidence type="ECO:0000256" key="2">
    <source>
        <dbReference type="SAM" id="Phobius"/>
    </source>
</evidence>
<dbReference type="GO" id="GO:0004222">
    <property type="term" value="F:metalloendopeptidase activity"/>
    <property type="evidence" value="ECO:0007669"/>
    <property type="project" value="TreeGrafter"/>
</dbReference>
<keyword evidence="5" id="KW-1185">Reference proteome</keyword>
<name>A0A1S2LDC2_9BACI</name>
<keyword evidence="2" id="KW-0472">Membrane</keyword>
<feature type="transmembrane region" description="Helical" evidence="2">
    <location>
        <begin position="67"/>
        <end position="86"/>
    </location>
</feature>
<dbReference type="InterPro" id="IPR016047">
    <property type="entry name" value="M23ase_b-sheet_dom"/>
</dbReference>
<dbReference type="CDD" id="cd12797">
    <property type="entry name" value="M23_peptidase"/>
    <property type="match status" value="1"/>
</dbReference>
<dbReference type="InterPro" id="IPR050570">
    <property type="entry name" value="Cell_wall_metabolism_enzyme"/>
</dbReference>
<organism evidence="4 5">
    <name type="scientific">Anaerobacillus arseniciselenatis</name>
    <dbReference type="NCBI Taxonomy" id="85682"/>
    <lineage>
        <taxon>Bacteria</taxon>
        <taxon>Bacillati</taxon>
        <taxon>Bacillota</taxon>
        <taxon>Bacilli</taxon>
        <taxon>Bacillales</taxon>
        <taxon>Bacillaceae</taxon>
        <taxon>Anaerobacillus</taxon>
    </lineage>
</organism>
<comment type="caution">
    <text evidence="4">The sequence shown here is derived from an EMBL/GenBank/DDBJ whole genome shotgun (WGS) entry which is preliminary data.</text>
</comment>
<dbReference type="InterPro" id="IPR011055">
    <property type="entry name" value="Dup_hybrid_motif"/>
</dbReference>
<protein>
    <submittedName>
        <fullName evidence="4">Peptidase M23</fullName>
    </submittedName>
</protein>
<keyword evidence="2" id="KW-1133">Transmembrane helix</keyword>
<dbReference type="Proteomes" id="UP000180098">
    <property type="component" value="Unassembled WGS sequence"/>
</dbReference>
<keyword evidence="2" id="KW-0812">Transmembrane</keyword>
<gene>
    <name evidence="4" type="ORF">BKP35_14265</name>
</gene>
<dbReference type="EMBL" id="MLQQ01000040">
    <property type="protein sequence ID" value="OIJ10260.1"/>
    <property type="molecule type" value="Genomic_DNA"/>
</dbReference>
<dbReference type="Pfam" id="PF01551">
    <property type="entry name" value="Peptidase_M23"/>
    <property type="match status" value="1"/>
</dbReference>
<dbReference type="Gene3D" id="2.70.70.10">
    <property type="entry name" value="Glucose Permease (Domain IIA)"/>
    <property type="match status" value="1"/>
</dbReference>
<dbReference type="OrthoDB" id="2986589at2"/>
<feature type="domain" description="M23ase beta-sheet core" evidence="3">
    <location>
        <begin position="165"/>
        <end position="255"/>
    </location>
</feature>
<evidence type="ECO:0000256" key="1">
    <source>
        <dbReference type="SAM" id="MobiDB-lite"/>
    </source>
</evidence>
<feature type="region of interest" description="Disordered" evidence="1">
    <location>
        <begin position="16"/>
        <end position="40"/>
    </location>
</feature>
<dbReference type="RefSeq" id="WP_071314024.1">
    <property type="nucleotide sequence ID" value="NZ_MLQQ01000040.1"/>
</dbReference>
<accession>A0A1S2LDC2</accession>
<sequence length="262" mass="29771">MADRLDKIRRKIEARRKKFNHTVEKKERSQPQYYPSHSEFRDEPDYYFPTDAKGSVQPEEKLFRKDVFIMQTLVAICLFLVVGIMFKTGAPQFEGARQFVQNSFEKEFQFDTVAVWYEDQFGQPLALLPTNTNIALDDYENENINVAYAVPATGTIARSFEQDGKGVIVETTSNSNVEAAKGGMVRFVAEEENLGKTVIIAHHDGGEAWYAMLDNVEVSLYDYVEAGSTIGTASIQENKGYYYFALKEGETFINPLEVISFD</sequence>